<dbReference type="InterPro" id="IPR007421">
    <property type="entry name" value="Schlafen_AlbA_2_dom"/>
</dbReference>
<dbReference type="OrthoDB" id="869451at2"/>
<gene>
    <name evidence="2" type="ORF">H1P_1370004</name>
</gene>
<organism evidence="2 3">
    <name type="scientific">Hyella patelloides LEGE 07179</name>
    <dbReference type="NCBI Taxonomy" id="945734"/>
    <lineage>
        <taxon>Bacteria</taxon>
        <taxon>Bacillati</taxon>
        <taxon>Cyanobacteriota</taxon>
        <taxon>Cyanophyceae</taxon>
        <taxon>Pleurocapsales</taxon>
        <taxon>Hyellaceae</taxon>
        <taxon>Hyella</taxon>
    </lineage>
</organism>
<dbReference type="AlphaFoldDB" id="A0A563VLG9"/>
<feature type="domain" description="Schlafen AlbA-2" evidence="1">
    <location>
        <begin position="12"/>
        <end position="142"/>
    </location>
</feature>
<protein>
    <recommendedName>
        <fullName evidence="1">Schlafen AlbA-2 domain-containing protein</fullName>
    </recommendedName>
</protein>
<evidence type="ECO:0000313" key="3">
    <source>
        <dbReference type="Proteomes" id="UP000320055"/>
    </source>
</evidence>
<evidence type="ECO:0000259" key="1">
    <source>
        <dbReference type="Pfam" id="PF04326"/>
    </source>
</evidence>
<dbReference type="EMBL" id="CAACVJ010000043">
    <property type="protein sequence ID" value="VEP12155.1"/>
    <property type="molecule type" value="Genomic_DNA"/>
</dbReference>
<accession>A0A563VLG9</accession>
<dbReference type="Gene3D" id="3.30.950.30">
    <property type="entry name" value="Schlafen, AAA domain"/>
    <property type="match status" value="1"/>
</dbReference>
<sequence length="295" mass="34955">MINLEELLNRKESESLDFKQQFHQNNLKLLHDILCLTNAYIEEDRYLVFGVTDDKKIIGVQSDPNRKTNANIQDFIRRKNFNRIPTINLETIPYQFNSIEVDILVIKNRPDKPFFITKDYTDQGKTIRAGVIYTRLSDTNIPLQESASEEQIELMWRERFGFGLPPLERMKRLLDDFEDWISINEDVQIYHKIFPEFTIRKGKIIKGDFHELWTDRFSNPNAHSFEVELRYFETLIHKETFVMCDGGHYQIPLPEIDTSNSDSKYFIQKDNFAYKIAKIFYPIDDAIKIANIKLI</sequence>
<dbReference type="InterPro" id="IPR038461">
    <property type="entry name" value="Schlafen_AlbA_2_dom_sf"/>
</dbReference>
<dbReference type="Proteomes" id="UP000320055">
    <property type="component" value="Unassembled WGS sequence"/>
</dbReference>
<reference evidence="2 3" key="1">
    <citation type="submission" date="2019-01" db="EMBL/GenBank/DDBJ databases">
        <authorList>
            <person name="Brito A."/>
        </authorList>
    </citation>
    <scope>NUCLEOTIDE SEQUENCE [LARGE SCALE GENOMIC DNA]</scope>
    <source>
        <strain evidence="2">1</strain>
    </source>
</reference>
<dbReference type="RefSeq" id="WP_144870062.1">
    <property type="nucleotide sequence ID" value="NZ_LR213889.1"/>
</dbReference>
<dbReference type="Pfam" id="PF04326">
    <property type="entry name" value="SLFN_AlbA_2"/>
    <property type="match status" value="1"/>
</dbReference>
<evidence type="ECO:0000313" key="2">
    <source>
        <dbReference type="EMBL" id="VEP12155.1"/>
    </source>
</evidence>
<keyword evidence="3" id="KW-1185">Reference proteome</keyword>
<proteinExistence type="predicted"/>
<name>A0A563VLG9_9CYAN</name>